<dbReference type="EMBL" id="STFF01000005">
    <property type="protein sequence ID" value="THU36883.1"/>
    <property type="molecule type" value="Genomic_DNA"/>
</dbReference>
<evidence type="ECO:0000256" key="1">
    <source>
        <dbReference type="ARBA" id="ARBA00022801"/>
    </source>
</evidence>
<evidence type="ECO:0000313" key="6">
    <source>
        <dbReference type="EMBL" id="THU36883.1"/>
    </source>
</evidence>
<dbReference type="InterPro" id="IPR002641">
    <property type="entry name" value="PNPLA_dom"/>
</dbReference>
<evidence type="ECO:0000256" key="2">
    <source>
        <dbReference type="ARBA" id="ARBA00022963"/>
    </source>
</evidence>
<feature type="short sequence motif" description="DGA/G" evidence="4">
    <location>
        <begin position="152"/>
        <end position="154"/>
    </location>
</feature>
<name>A0A4S8HNN3_9BACT</name>
<dbReference type="CDD" id="cd07205">
    <property type="entry name" value="Pat_PNPLA6_PNPLA7_NTE1_like"/>
    <property type="match status" value="1"/>
</dbReference>
<evidence type="ECO:0000259" key="5">
    <source>
        <dbReference type="PROSITE" id="PS51635"/>
    </source>
</evidence>
<keyword evidence="3 4" id="KW-0443">Lipid metabolism</keyword>
<dbReference type="InterPro" id="IPR016035">
    <property type="entry name" value="Acyl_Trfase/lysoPLipase"/>
</dbReference>
<protein>
    <submittedName>
        <fullName evidence="6">Patatin</fullName>
    </submittedName>
</protein>
<keyword evidence="1 4" id="KW-0378">Hydrolase</keyword>
<gene>
    <name evidence="6" type="ORF">FAM09_18135</name>
</gene>
<organism evidence="6 7">
    <name type="scientific">Niastella caeni</name>
    <dbReference type="NCBI Taxonomy" id="2569763"/>
    <lineage>
        <taxon>Bacteria</taxon>
        <taxon>Pseudomonadati</taxon>
        <taxon>Bacteroidota</taxon>
        <taxon>Chitinophagia</taxon>
        <taxon>Chitinophagales</taxon>
        <taxon>Chitinophagaceae</taxon>
        <taxon>Niastella</taxon>
    </lineage>
</organism>
<feature type="active site" description="Proton acceptor" evidence="4">
    <location>
        <position position="152"/>
    </location>
</feature>
<dbReference type="GO" id="GO:0016042">
    <property type="term" value="P:lipid catabolic process"/>
    <property type="evidence" value="ECO:0007669"/>
    <property type="project" value="UniProtKB-UniRule"/>
</dbReference>
<dbReference type="Proteomes" id="UP000306918">
    <property type="component" value="Unassembled WGS sequence"/>
</dbReference>
<keyword evidence="2 4" id="KW-0442">Lipid degradation</keyword>
<dbReference type="Gene3D" id="3.40.1090.10">
    <property type="entry name" value="Cytosolic phospholipase A2 catalytic domain"/>
    <property type="match status" value="1"/>
</dbReference>
<evidence type="ECO:0000256" key="3">
    <source>
        <dbReference type="ARBA" id="ARBA00023098"/>
    </source>
</evidence>
<reference evidence="6 7" key="1">
    <citation type="submission" date="2019-04" db="EMBL/GenBank/DDBJ databases">
        <title>Niastella caeni sp. nov., isolated from activated sludge.</title>
        <authorList>
            <person name="Sheng M."/>
        </authorList>
    </citation>
    <scope>NUCLEOTIDE SEQUENCE [LARGE SCALE GENOMIC DNA]</scope>
    <source>
        <strain evidence="6 7">HX-2-15</strain>
    </source>
</reference>
<feature type="active site" description="Nucleophile" evidence="4">
    <location>
        <position position="40"/>
    </location>
</feature>
<feature type="short sequence motif" description="GXGXXG" evidence="4">
    <location>
        <begin position="11"/>
        <end position="16"/>
    </location>
</feature>
<comment type="caution">
    <text evidence="6">The sequence shown here is derived from an EMBL/GenBank/DDBJ whole genome shotgun (WGS) entry which is preliminary data.</text>
</comment>
<dbReference type="PANTHER" id="PTHR14226">
    <property type="entry name" value="NEUROPATHY TARGET ESTERASE/SWISS CHEESE D.MELANOGASTER"/>
    <property type="match status" value="1"/>
</dbReference>
<dbReference type="InterPro" id="IPR050301">
    <property type="entry name" value="NTE"/>
</dbReference>
<accession>A0A4S8HNN3</accession>
<dbReference type="AlphaFoldDB" id="A0A4S8HNN3"/>
<dbReference type="PROSITE" id="PS51635">
    <property type="entry name" value="PNPLA"/>
    <property type="match status" value="1"/>
</dbReference>
<keyword evidence="7" id="KW-1185">Reference proteome</keyword>
<dbReference type="OrthoDB" id="9770965at2"/>
<dbReference type="PANTHER" id="PTHR14226:SF78">
    <property type="entry name" value="SLR0060 PROTEIN"/>
    <property type="match status" value="1"/>
</dbReference>
<feature type="short sequence motif" description="GXSXG" evidence="4">
    <location>
        <begin position="38"/>
        <end position="42"/>
    </location>
</feature>
<feature type="domain" description="PNPLA" evidence="5">
    <location>
        <begin position="7"/>
        <end position="165"/>
    </location>
</feature>
<dbReference type="SUPFAM" id="SSF52151">
    <property type="entry name" value="FabD/lysophospholipase-like"/>
    <property type="match status" value="1"/>
</dbReference>
<evidence type="ECO:0000256" key="4">
    <source>
        <dbReference type="PROSITE-ProRule" id="PRU01161"/>
    </source>
</evidence>
<dbReference type="Pfam" id="PF01734">
    <property type="entry name" value="Patatin"/>
    <property type="match status" value="1"/>
</dbReference>
<evidence type="ECO:0000313" key="7">
    <source>
        <dbReference type="Proteomes" id="UP000306918"/>
    </source>
</evidence>
<sequence>MMVKTGIVLSGGGVRGFAHLGLLQVLEELQIQPYAISGVSAGAIVGAFYAAGHSPEKIRDILKKNSYFGWSSFLLNKDGLFSMKVLRKVLQTYIPENSFESLNKKLFITATDFANNEAITFSKGNLIDTVIASASVPAIFEPVKIDDHVLVDGGLLNNFPVEPLEKKCDVLIGCNVNKIPKGLGNGKRIGKMNMIEKCFHMAIAPTVYSKVPSLHVFIEPELHEFGMFDVNKADQIYEAGYRAAMKHKNKLLSLME</sequence>
<proteinExistence type="predicted"/>
<dbReference type="GO" id="GO:0016787">
    <property type="term" value="F:hydrolase activity"/>
    <property type="evidence" value="ECO:0007669"/>
    <property type="project" value="UniProtKB-UniRule"/>
</dbReference>